<reference evidence="1" key="1">
    <citation type="submission" date="2023-06" db="EMBL/GenBank/DDBJ databases">
        <title>Genome-scale phylogeny and comparative genomics of the fungal order Sordariales.</title>
        <authorList>
            <consortium name="Lawrence Berkeley National Laboratory"/>
            <person name="Hensen N."/>
            <person name="Bonometti L."/>
            <person name="Westerberg I."/>
            <person name="Brannstrom I.O."/>
            <person name="Guillou S."/>
            <person name="Cros-Aarteil S."/>
            <person name="Calhoun S."/>
            <person name="Haridas S."/>
            <person name="Kuo A."/>
            <person name="Mondo S."/>
            <person name="Pangilinan J."/>
            <person name="Riley R."/>
            <person name="LaButti K."/>
            <person name="Andreopoulos B."/>
            <person name="Lipzen A."/>
            <person name="Chen C."/>
            <person name="Yanf M."/>
            <person name="Daum C."/>
            <person name="Ng V."/>
            <person name="Clum A."/>
            <person name="Steindorff A."/>
            <person name="Ohm R."/>
            <person name="Martin F."/>
            <person name="Silar P."/>
            <person name="Natvig D."/>
            <person name="Lalanne C."/>
            <person name="Gautier V."/>
            <person name="Ament-velasquez S.L."/>
            <person name="Kruys A."/>
            <person name="Hutchinson M.I."/>
            <person name="Powell A.J."/>
            <person name="Barry K."/>
            <person name="Miller A.N."/>
            <person name="Grigoriev I.V."/>
            <person name="Debuchy R."/>
            <person name="Gladieux P."/>
            <person name="Thoren M.H."/>
            <person name="Johannesson H."/>
        </authorList>
    </citation>
    <scope>NUCLEOTIDE SEQUENCE</scope>
    <source>
        <strain evidence="1">SMH2392-1A</strain>
    </source>
</reference>
<dbReference type="RefSeq" id="XP_060289700.1">
    <property type="nucleotide sequence ID" value="XM_060443254.1"/>
</dbReference>
<dbReference type="EMBL" id="JAUIRO010000009">
    <property type="protein sequence ID" value="KAK0702036.1"/>
    <property type="molecule type" value="Genomic_DNA"/>
</dbReference>
<dbReference type="AlphaFoldDB" id="A0AA40DHZ9"/>
<dbReference type="Proteomes" id="UP001172101">
    <property type="component" value="Unassembled WGS sequence"/>
</dbReference>
<protein>
    <submittedName>
        <fullName evidence="1">Uncharacterized protein</fullName>
    </submittedName>
</protein>
<organism evidence="1 2">
    <name type="scientific">Lasiosphaeria miniovina</name>
    <dbReference type="NCBI Taxonomy" id="1954250"/>
    <lineage>
        <taxon>Eukaryota</taxon>
        <taxon>Fungi</taxon>
        <taxon>Dikarya</taxon>
        <taxon>Ascomycota</taxon>
        <taxon>Pezizomycotina</taxon>
        <taxon>Sordariomycetes</taxon>
        <taxon>Sordariomycetidae</taxon>
        <taxon>Sordariales</taxon>
        <taxon>Lasiosphaeriaceae</taxon>
        <taxon>Lasiosphaeria</taxon>
    </lineage>
</organism>
<sequence length="112" mass="12320">MEIRLGARIDDVEARLSARIDRLETRIVVADQNSVARQQNGLLVTTKEFPLEALHSVLTGSPIPDFPAQLADIDQLTGAQADIILRELGVSMQAGVLEKRKRIRAFCSVRGV</sequence>
<keyword evidence="2" id="KW-1185">Reference proteome</keyword>
<evidence type="ECO:0000313" key="2">
    <source>
        <dbReference type="Proteomes" id="UP001172101"/>
    </source>
</evidence>
<evidence type="ECO:0000313" key="1">
    <source>
        <dbReference type="EMBL" id="KAK0702036.1"/>
    </source>
</evidence>
<proteinExistence type="predicted"/>
<accession>A0AA40DHZ9</accession>
<dbReference type="GeneID" id="85326524"/>
<gene>
    <name evidence="1" type="ORF">B0T26DRAFT_735615</name>
</gene>
<comment type="caution">
    <text evidence="1">The sequence shown here is derived from an EMBL/GenBank/DDBJ whole genome shotgun (WGS) entry which is preliminary data.</text>
</comment>
<name>A0AA40DHZ9_9PEZI</name>